<dbReference type="GO" id="GO:0005516">
    <property type="term" value="F:calmodulin binding"/>
    <property type="evidence" value="ECO:0007669"/>
    <property type="project" value="UniProtKB-KW"/>
</dbReference>
<dbReference type="PANTHER" id="PTHR32295:SF10">
    <property type="entry name" value="PROTEIN IQ-DOMAIN 25"/>
    <property type="match status" value="1"/>
</dbReference>
<evidence type="ECO:0000313" key="3">
    <source>
        <dbReference type="EMBL" id="GFP86746.1"/>
    </source>
</evidence>
<dbReference type="Pfam" id="PF00612">
    <property type="entry name" value="IQ"/>
    <property type="match status" value="2"/>
</dbReference>
<keyword evidence="4" id="KW-1185">Reference proteome</keyword>
<dbReference type="PANTHER" id="PTHR32295">
    <property type="entry name" value="IQ-DOMAIN 5-RELATED"/>
    <property type="match status" value="1"/>
</dbReference>
<gene>
    <name evidence="3" type="ORF">PHJA_000818400</name>
</gene>
<dbReference type="OrthoDB" id="1704267at2759"/>
<dbReference type="AlphaFoldDB" id="A0A830BIQ2"/>
<evidence type="ECO:0000313" key="4">
    <source>
        <dbReference type="Proteomes" id="UP000653305"/>
    </source>
</evidence>
<reference evidence="3" key="1">
    <citation type="submission" date="2020-07" db="EMBL/GenBank/DDBJ databases">
        <title>Ethylene signaling mediates host invasion by parasitic plants.</title>
        <authorList>
            <person name="Yoshida S."/>
        </authorList>
    </citation>
    <scope>NUCLEOTIDE SEQUENCE</scope>
    <source>
        <strain evidence="3">Okayama</strain>
    </source>
</reference>
<dbReference type="PROSITE" id="PS50096">
    <property type="entry name" value="IQ"/>
    <property type="match status" value="1"/>
</dbReference>
<dbReference type="InterPro" id="IPR000048">
    <property type="entry name" value="IQ_motif_EF-hand-BS"/>
</dbReference>
<evidence type="ECO:0000256" key="2">
    <source>
        <dbReference type="ARBA" id="ARBA00024341"/>
    </source>
</evidence>
<sequence length="216" mass="23573">MGKATRWLKGLFGIQSKEKYETEYSVQPKDKIRWSSGPLVPNGGVLCHNIPPNITPAEAAWLRSFYSEPDNEQKQHARAVAAATAAAADAAVAAAQAAATVVRLTSHGQGSCAAAFVGSRVKLAAAKIQAVFRGYLKGLVRIQALVRGFLVRKQAAATFHRMQALIRAQESVRAQKARRLTNNDENFPPQFQSRKSSVSSYMPFQSLIRPCISFQC</sequence>
<comment type="caution">
    <text evidence="3">The sequence shown here is derived from an EMBL/GenBank/DDBJ whole genome shotgun (WGS) entry which is preliminary data.</text>
</comment>
<evidence type="ECO:0000256" key="1">
    <source>
        <dbReference type="ARBA" id="ARBA00022860"/>
    </source>
</evidence>
<comment type="similarity">
    <text evidence="2">Belongs to the IQD family.</text>
</comment>
<proteinExistence type="inferred from homology"/>
<name>A0A830BIQ2_9LAMI</name>
<keyword evidence="1" id="KW-0112">Calmodulin-binding</keyword>
<accession>A0A830BIQ2</accession>
<protein>
    <submittedName>
        <fullName evidence="3">Protein iq-domain 31</fullName>
    </submittedName>
</protein>
<dbReference type="Proteomes" id="UP000653305">
    <property type="component" value="Unassembled WGS sequence"/>
</dbReference>
<dbReference type="EMBL" id="BMAC01000131">
    <property type="protein sequence ID" value="GFP86746.1"/>
    <property type="molecule type" value="Genomic_DNA"/>
</dbReference>
<organism evidence="3 4">
    <name type="scientific">Phtheirospermum japonicum</name>
    <dbReference type="NCBI Taxonomy" id="374723"/>
    <lineage>
        <taxon>Eukaryota</taxon>
        <taxon>Viridiplantae</taxon>
        <taxon>Streptophyta</taxon>
        <taxon>Embryophyta</taxon>
        <taxon>Tracheophyta</taxon>
        <taxon>Spermatophyta</taxon>
        <taxon>Magnoliopsida</taxon>
        <taxon>eudicotyledons</taxon>
        <taxon>Gunneridae</taxon>
        <taxon>Pentapetalae</taxon>
        <taxon>asterids</taxon>
        <taxon>lamiids</taxon>
        <taxon>Lamiales</taxon>
        <taxon>Orobanchaceae</taxon>
        <taxon>Orobanchaceae incertae sedis</taxon>
        <taxon>Phtheirospermum</taxon>
    </lineage>
</organism>